<dbReference type="EMBL" id="PEWV01000075">
    <property type="protein sequence ID" value="PIU40843.1"/>
    <property type="molecule type" value="Genomic_DNA"/>
</dbReference>
<gene>
    <name evidence="2" type="ORF">COS99_08025</name>
</gene>
<name>A0A2J0KYF9_9BACT</name>
<evidence type="ECO:0000313" key="3">
    <source>
        <dbReference type="Proteomes" id="UP000230052"/>
    </source>
</evidence>
<feature type="coiled-coil region" evidence="1">
    <location>
        <begin position="9"/>
        <end position="152"/>
    </location>
</feature>
<evidence type="ECO:0000256" key="1">
    <source>
        <dbReference type="SAM" id="Coils"/>
    </source>
</evidence>
<organism evidence="2 3">
    <name type="scientific">Candidatus Aquitaenariimonas noxiae</name>
    <dbReference type="NCBI Taxonomy" id="1974741"/>
    <lineage>
        <taxon>Bacteria</taxon>
        <taxon>Pseudomonadati</taxon>
        <taxon>Candidatus Omnitrophota</taxon>
        <taxon>Candidatus Aquitaenariimonas</taxon>
    </lineage>
</organism>
<evidence type="ECO:0000313" key="2">
    <source>
        <dbReference type="EMBL" id="PIU40843.1"/>
    </source>
</evidence>
<keyword evidence="1" id="KW-0175">Coiled coil</keyword>
<proteinExistence type="predicted"/>
<dbReference type="Proteomes" id="UP000230052">
    <property type="component" value="Unassembled WGS sequence"/>
</dbReference>
<protein>
    <submittedName>
        <fullName evidence="2">Uncharacterized protein</fullName>
    </submittedName>
</protein>
<accession>A0A2J0KYF9</accession>
<reference evidence="2 3" key="1">
    <citation type="submission" date="2017-09" db="EMBL/GenBank/DDBJ databases">
        <title>Depth-based differentiation of microbial function through sediment-hosted aquifers and enrichment of novel symbionts in the deep terrestrial subsurface.</title>
        <authorList>
            <person name="Probst A.J."/>
            <person name="Ladd B."/>
            <person name="Jarett J.K."/>
            <person name="Geller-Mcgrath D.E."/>
            <person name="Sieber C.M."/>
            <person name="Emerson J.B."/>
            <person name="Anantharaman K."/>
            <person name="Thomas B.C."/>
            <person name="Malmstrom R."/>
            <person name="Stieglmeier M."/>
            <person name="Klingl A."/>
            <person name="Woyke T."/>
            <person name="Ryan C.M."/>
            <person name="Banfield J.F."/>
        </authorList>
    </citation>
    <scope>NUCLEOTIDE SEQUENCE [LARGE SCALE GENOMIC DNA]</scope>
    <source>
        <strain evidence="2">CG07_land_8_20_14_0_80_42_15</strain>
    </source>
</reference>
<dbReference type="AlphaFoldDB" id="A0A2J0KYF9"/>
<comment type="caution">
    <text evidence="2">The sequence shown here is derived from an EMBL/GenBank/DDBJ whole genome shotgun (WGS) entry which is preliminary data.</text>
</comment>
<sequence>MVLHQDPAFKRVIEDKKRSEEQISLLTRELNEKRKNINSKIDILKKELRGEETRLGSDIGRLQHKFDPLIDVIKEEAKDLRGEIKEHEVTLLDIERTMKDLNTLLSKEGALSISKEEANRWLQKIDSLQSEKINIKKELEKLKLRLKVFETKLKILR</sequence>